<evidence type="ECO:0000313" key="1">
    <source>
        <dbReference type="EMBL" id="UTX43058.1"/>
    </source>
</evidence>
<dbReference type="EMBL" id="CP075150">
    <property type="protein sequence ID" value="UTX43058.1"/>
    <property type="molecule type" value="Genomic_DNA"/>
</dbReference>
<dbReference type="AlphaFoldDB" id="A0A9Q9F869"/>
<dbReference type="Proteomes" id="UP001059546">
    <property type="component" value="Chromosome IV"/>
</dbReference>
<gene>
    <name evidence="1" type="ORF">GPU96_04g07930</name>
    <name evidence="2" type="ORF">PFJ87_04g01910</name>
</gene>
<protein>
    <submittedName>
        <fullName evidence="1">Uncharacterized protein</fullName>
    </submittedName>
</protein>
<proteinExistence type="predicted"/>
<sequence>MPTNINCKKKWHPSRYETLVRVKEAEKAVEKSRIQEDARRERGRRETLESEIHGKYTERMQWML</sequence>
<evidence type="ECO:0000313" key="4">
    <source>
        <dbReference type="Proteomes" id="UP001217963"/>
    </source>
</evidence>
<dbReference type="EMBL" id="CP119065">
    <property type="protein sequence ID" value="WEL38515.1"/>
    <property type="molecule type" value="Genomic_DNA"/>
</dbReference>
<keyword evidence="4" id="KW-1185">Reference proteome</keyword>
<accession>A0A9Q9F869</accession>
<dbReference type="OrthoDB" id="2188726at2759"/>
<dbReference type="Proteomes" id="UP001217963">
    <property type="component" value="Chromosome IV"/>
</dbReference>
<name>A0A9Q9F869_ENCHE</name>
<reference evidence="1" key="1">
    <citation type="submission" date="2021-05" db="EMBL/GenBank/DDBJ databases">
        <title>Encephalitozoon hellem ATCC 50604 Complete Genome.</title>
        <authorList>
            <person name="Mascarenhas dos Santos A.C."/>
            <person name="Julian A.T."/>
            <person name="Pombert J.-F."/>
        </authorList>
    </citation>
    <scope>NUCLEOTIDE SEQUENCE</scope>
    <source>
        <strain evidence="1">ATCC 50604</strain>
    </source>
</reference>
<organism evidence="1 3">
    <name type="scientific">Encephalitozoon hellem</name>
    <name type="common">Microsporidian parasite</name>
    <dbReference type="NCBI Taxonomy" id="27973"/>
    <lineage>
        <taxon>Eukaryota</taxon>
        <taxon>Fungi</taxon>
        <taxon>Fungi incertae sedis</taxon>
        <taxon>Microsporidia</taxon>
        <taxon>Unikaryonidae</taxon>
        <taxon>Encephalitozoon</taxon>
    </lineage>
</organism>
<reference evidence="2 4" key="2">
    <citation type="submission" date="2023-02" db="EMBL/GenBank/DDBJ databases">
        <title>Encephalitozoon hellem ATCC 50451 complete genome.</title>
        <authorList>
            <person name="Mascarenhas dos Santos A.C."/>
            <person name="Julian A.T."/>
            <person name="Pombert J.-F."/>
        </authorList>
    </citation>
    <scope>NUCLEOTIDE SEQUENCE [LARGE SCALE GENOMIC DNA]</scope>
    <source>
        <strain evidence="2 4">ATCC 50451</strain>
    </source>
</reference>
<evidence type="ECO:0000313" key="2">
    <source>
        <dbReference type="EMBL" id="WEL38515.1"/>
    </source>
</evidence>
<evidence type="ECO:0000313" key="3">
    <source>
        <dbReference type="Proteomes" id="UP001059546"/>
    </source>
</evidence>